<dbReference type="InterPro" id="IPR036034">
    <property type="entry name" value="PDZ_sf"/>
</dbReference>
<dbReference type="STRING" id="33978.A6M13_08100"/>
<comment type="caution">
    <text evidence="8">The sequence shown here is derived from an EMBL/GenBank/DDBJ whole genome shotgun (WGS) entry which is preliminary data.</text>
</comment>
<sequence>MSYFDDKDPQQQEELTPLQQRLAEDEKRMSKQKPKKDKGSIGYFFSALIGVMIGALLVWFLMPSMLGDVENNTTSVTNNTGNVSQTATTVTSDITSAVEKASGAVVGISNYQQAQSSLGGFGFWFGQGGQQTEGELTEAGTGSGVIYKIDGDTAYVVTNYHVIENAERIDITLADGTKKEATLVGGDVWTDLAVIKVEADGIDTVATFGDSDTLKQGEPAIAIGNPLGLDFYGSVTTGVISGLERSVPVDLDGDGAEDWESEVIQTDAAINGGNSGGALVNINGELVGINSMKIAEESVEGLGFAIPINTVIPVITQLEQNGKVVRPQMGISLMDVSEVPSFYQQETLKLPQDITTGVVIAEVVPGSAAEQAGLQQYDVITALDGEKVDSVIDLRQHLYNEKTVGDTMDVTVYRQGKEVSVTMNLTSGETL</sequence>
<dbReference type="AlphaFoldDB" id="A0A1C0YLA3"/>
<dbReference type="SUPFAM" id="SSF50494">
    <property type="entry name" value="Trypsin-like serine proteases"/>
    <property type="match status" value="1"/>
</dbReference>
<dbReference type="RefSeq" id="WP_066542729.1">
    <property type="nucleotide sequence ID" value="NZ_MASJ01000002.1"/>
</dbReference>
<evidence type="ECO:0000256" key="5">
    <source>
        <dbReference type="SAM" id="MobiDB-lite"/>
    </source>
</evidence>
<dbReference type="Proteomes" id="UP000093199">
    <property type="component" value="Unassembled WGS sequence"/>
</dbReference>
<protein>
    <submittedName>
        <fullName evidence="8">2-alkenal reductase</fullName>
    </submittedName>
</protein>
<feature type="compositionally biased region" description="Basic and acidic residues" evidence="5">
    <location>
        <begin position="1"/>
        <end position="10"/>
    </location>
</feature>
<dbReference type="InterPro" id="IPR009003">
    <property type="entry name" value="Peptidase_S1_PA"/>
</dbReference>
<dbReference type="PRINTS" id="PR00834">
    <property type="entry name" value="PROTEASES2C"/>
</dbReference>
<dbReference type="InterPro" id="IPR043504">
    <property type="entry name" value="Peptidase_S1_PA_chymotrypsin"/>
</dbReference>
<name>A0A1C0YLA3_9BACL</name>
<dbReference type="Gene3D" id="2.30.42.10">
    <property type="match status" value="1"/>
</dbReference>
<keyword evidence="6" id="KW-0472">Membrane</keyword>
<dbReference type="OrthoDB" id="9758917at2"/>
<evidence type="ECO:0000313" key="8">
    <source>
        <dbReference type="EMBL" id="OCS87924.1"/>
    </source>
</evidence>
<keyword evidence="6" id="KW-0812">Transmembrane</keyword>
<dbReference type="Pfam" id="PF13365">
    <property type="entry name" value="Trypsin_2"/>
    <property type="match status" value="1"/>
</dbReference>
<keyword evidence="4" id="KW-0720">Serine protease</keyword>
<comment type="similarity">
    <text evidence="1">Belongs to the peptidase S1C family.</text>
</comment>
<dbReference type="Gene3D" id="2.40.10.10">
    <property type="entry name" value="Trypsin-like serine proteases"/>
    <property type="match status" value="2"/>
</dbReference>
<evidence type="ECO:0000256" key="1">
    <source>
        <dbReference type="ARBA" id="ARBA00010541"/>
    </source>
</evidence>
<feature type="region of interest" description="Disordered" evidence="5">
    <location>
        <begin position="1"/>
        <end position="37"/>
    </location>
</feature>
<dbReference type="InterPro" id="IPR051201">
    <property type="entry name" value="Chloro_Bact_Ser_Proteases"/>
</dbReference>
<dbReference type="GO" id="GO:0004252">
    <property type="term" value="F:serine-type endopeptidase activity"/>
    <property type="evidence" value="ECO:0007669"/>
    <property type="project" value="InterPro"/>
</dbReference>
<feature type="domain" description="PDZ" evidence="7">
    <location>
        <begin position="315"/>
        <end position="391"/>
    </location>
</feature>
<dbReference type="InterPro" id="IPR001478">
    <property type="entry name" value="PDZ"/>
</dbReference>
<keyword evidence="2" id="KW-0645">Protease</keyword>
<proteinExistence type="inferred from homology"/>
<feature type="transmembrane region" description="Helical" evidence="6">
    <location>
        <begin position="41"/>
        <end position="62"/>
    </location>
</feature>
<dbReference type="CDD" id="cd06781">
    <property type="entry name" value="cpPDZ_BsHtra-like"/>
    <property type="match status" value="1"/>
</dbReference>
<dbReference type="EMBL" id="MASJ01000002">
    <property type="protein sequence ID" value="OCS87924.1"/>
    <property type="molecule type" value="Genomic_DNA"/>
</dbReference>
<evidence type="ECO:0000256" key="4">
    <source>
        <dbReference type="ARBA" id="ARBA00022825"/>
    </source>
</evidence>
<organism evidence="8 9">
    <name type="scientific">Caryophanon tenue</name>
    <dbReference type="NCBI Taxonomy" id="33978"/>
    <lineage>
        <taxon>Bacteria</taxon>
        <taxon>Bacillati</taxon>
        <taxon>Bacillota</taxon>
        <taxon>Bacilli</taxon>
        <taxon>Bacillales</taxon>
        <taxon>Caryophanaceae</taxon>
        <taxon>Caryophanon</taxon>
    </lineage>
</organism>
<evidence type="ECO:0000313" key="9">
    <source>
        <dbReference type="Proteomes" id="UP000093199"/>
    </source>
</evidence>
<dbReference type="PROSITE" id="PS50106">
    <property type="entry name" value="PDZ"/>
    <property type="match status" value="1"/>
</dbReference>
<reference evidence="8 9" key="1">
    <citation type="submission" date="2016-07" db="EMBL/GenBank/DDBJ databases">
        <title>Caryophanon tenue genome sequencing.</title>
        <authorList>
            <person name="Verma A."/>
            <person name="Pal Y."/>
            <person name="Krishnamurthi S."/>
        </authorList>
    </citation>
    <scope>NUCLEOTIDE SEQUENCE [LARGE SCALE GENOMIC DNA]</scope>
    <source>
        <strain evidence="8 9">DSM 14152</strain>
    </source>
</reference>
<keyword evidence="9" id="KW-1185">Reference proteome</keyword>
<dbReference type="SMART" id="SM00228">
    <property type="entry name" value="PDZ"/>
    <property type="match status" value="1"/>
</dbReference>
<gene>
    <name evidence="8" type="ORF">A6M13_08100</name>
</gene>
<keyword evidence="3" id="KW-0378">Hydrolase</keyword>
<keyword evidence="6" id="KW-1133">Transmembrane helix</keyword>
<dbReference type="InterPro" id="IPR001940">
    <property type="entry name" value="Peptidase_S1C"/>
</dbReference>
<dbReference type="GO" id="GO:0006508">
    <property type="term" value="P:proteolysis"/>
    <property type="evidence" value="ECO:0007669"/>
    <property type="project" value="UniProtKB-KW"/>
</dbReference>
<dbReference type="SUPFAM" id="SSF50156">
    <property type="entry name" value="PDZ domain-like"/>
    <property type="match status" value="1"/>
</dbReference>
<dbReference type="Pfam" id="PF13180">
    <property type="entry name" value="PDZ_2"/>
    <property type="match status" value="1"/>
</dbReference>
<dbReference type="PANTHER" id="PTHR43343">
    <property type="entry name" value="PEPTIDASE S12"/>
    <property type="match status" value="1"/>
</dbReference>
<evidence type="ECO:0000256" key="6">
    <source>
        <dbReference type="SAM" id="Phobius"/>
    </source>
</evidence>
<evidence type="ECO:0000256" key="2">
    <source>
        <dbReference type="ARBA" id="ARBA00022670"/>
    </source>
</evidence>
<accession>A0A1C0YLA3</accession>
<evidence type="ECO:0000256" key="3">
    <source>
        <dbReference type="ARBA" id="ARBA00022801"/>
    </source>
</evidence>
<evidence type="ECO:0000259" key="7">
    <source>
        <dbReference type="PROSITE" id="PS50106"/>
    </source>
</evidence>
<dbReference type="PANTHER" id="PTHR43343:SF3">
    <property type="entry name" value="PROTEASE DO-LIKE 8, CHLOROPLASTIC"/>
    <property type="match status" value="1"/>
</dbReference>